<dbReference type="InterPro" id="IPR023772">
    <property type="entry name" value="DNA-bd_HTH_TetR-type_CS"/>
</dbReference>
<keyword evidence="7" id="KW-1185">Reference proteome</keyword>
<evidence type="ECO:0000259" key="5">
    <source>
        <dbReference type="PROSITE" id="PS50977"/>
    </source>
</evidence>
<dbReference type="Pfam" id="PF00440">
    <property type="entry name" value="TetR_N"/>
    <property type="match status" value="1"/>
</dbReference>
<dbReference type="PRINTS" id="PR00455">
    <property type="entry name" value="HTHTETR"/>
</dbReference>
<feature type="domain" description="HTH tetR-type" evidence="5">
    <location>
        <begin position="16"/>
        <end position="76"/>
    </location>
</feature>
<keyword evidence="2 4" id="KW-0238">DNA-binding</keyword>
<dbReference type="GO" id="GO:0045892">
    <property type="term" value="P:negative regulation of DNA-templated transcription"/>
    <property type="evidence" value="ECO:0007669"/>
    <property type="project" value="UniProtKB-ARBA"/>
</dbReference>
<dbReference type="GO" id="GO:0003700">
    <property type="term" value="F:DNA-binding transcription factor activity"/>
    <property type="evidence" value="ECO:0007669"/>
    <property type="project" value="TreeGrafter"/>
</dbReference>
<dbReference type="GO" id="GO:0000976">
    <property type="term" value="F:transcription cis-regulatory region binding"/>
    <property type="evidence" value="ECO:0007669"/>
    <property type="project" value="TreeGrafter"/>
</dbReference>
<feature type="DNA-binding region" description="H-T-H motif" evidence="4">
    <location>
        <begin position="39"/>
        <end position="58"/>
    </location>
</feature>
<dbReference type="PROSITE" id="PS50977">
    <property type="entry name" value="HTH_TETR_2"/>
    <property type="match status" value="1"/>
</dbReference>
<comment type="caution">
    <text evidence="6">The sequence shown here is derived from an EMBL/GenBank/DDBJ whole genome shotgun (WGS) entry which is preliminary data.</text>
</comment>
<dbReference type="InterPro" id="IPR054129">
    <property type="entry name" value="DesT_TetR_C"/>
</dbReference>
<sequence length="208" mass="22470">MTPEATPATRSRMPRAEREAQILAVAEQVFAERGFQATTMEDVAERVGVTKPMIYGYFGSKEGLLAACVASARSQLLQATEAAWEAVPEGSSVEEQFRAGVGAFFSFIDEHASAFALITHEGAMQASAAAGIESIRRQQTAFIVRTLQQRAGLDAVPTTLLEGYAEVVVGACERLAIWRARQERPVSAEDVTELVMGGVWHGLSRLIP</sequence>
<dbReference type="RefSeq" id="WP_141789508.1">
    <property type="nucleotide sequence ID" value="NZ_BAAAKX010000012.1"/>
</dbReference>
<keyword evidence="3" id="KW-0804">Transcription</keyword>
<dbReference type="InterPro" id="IPR036271">
    <property type="entry name" value="Tet_transcr_reg_TetR-rel_C_sf"/>
</dbReference>
<evidence type="ECO:0000313" key="6">
    <source>
        <dbReference type="EMBL" id="TQL61772.1"/>
    </source>
</evidence>
<dbReference type="SUPFAM" id="SSF48498">
    <property type="entry name" value="Tetracyclin repressor-like, C-terminal domain"/>
    <property type="match status" value="1"/>
</dbReference>
<dbReference type="InterPro" id="IPR050109">
    <property type="entry name" value="HTH-type_TetR-like_transc_reg"/>
</dbReference>
<gene>
    <name evidence="6" type="ORF">FB474_3191</name>
</gene>
<evidence type="ECO:0000256" key="4">
    <source>
        <dbReference type="PROSITE-ProRule" id="PRU00335"/>
    </source>
</evidence>
<evidence type="ECO:0000256" key="1">
    <source>
        <dbReference type="ARBA" id="ARBA00023015"/>
    </source>
</evidence>
<dbReference type="AlphaFoldDB" id="A0A542ZN59"/>
<protein>
    <submittedName>
        <fullName evidence="6">TetR family transcriptional regulator</fullName>
    </submittedName>
</protein>
<keyword evidence="1" id="KW-0805">Transcription regulation</keyword>
<accession>A0A542ZN59</accession>
<dbReference type="EMBL" id="VFOQ01000001">
    <property type="protein sequence ID" value="TQL61772.1"/>
    <property type="molecule type" value="Genomic_DNA"/>
</dbReference>
<dbReference type="Pfam" id="PF21943">
    <property type="entry name" value="TetR_C_46"/>
    <property type="match status" value="1"/>
</dbReference>
<dbReference type="PANTHER" id="PTHR30055">
    <property type="entry name" value="HTH-TYPE TRANSCRIPTIONAL REGULATOR RUTR"/>
    <property type="match status" value="1"/>
</dbReference>
<reference evidence="6 7" key="1">
    <citation type="submission" date="2019-06" db="EMBL/GenBank/DDBJ databases">
        <title>Sequencing the genomes of 1000 actinobacteria strains.</title>
        <authorList>
            <person name="Klenk H.-P."/>
        </authorList>
    </citation>
    <scope>NUCLEOTIDE SEQUENCE [LARGE SCALE GENOMIC DNA]</scope>
    <source>
        <strain evidence="6 7">DSM 18082</strain>
    </source>
</reference>
<dbReference type="Proteomes" id="UP000319514">
    <property type="component" value="Unassembled WGS sequence"/>
</dbReference>
<dbReference type="Gene3D" id="1.10.357.10">
    <property type="entry name" value="Tetracycline Repressor, domain 2"/>
    <property type="match status" value="1"/>
</dbReference>
<dbReference type="InterPro" id="IPR001647">
    <property type="entry name" value="HTH_TetR"/>
</dbReference>
<dbReference type="InterPro" id="IPR009057">
    <property type="entry name" value="Homeodomain-like_sf"/>
</dbReference>
<dbReference type="SUPFAM" id="SSF46689">
    <property type="entry name" value="Homeodomain-like"/>
    <property type="match status" value="1"/>
</dbReference>
<dbReference type="OrthoDB" id="4214267at2"/>
<evidence type="ECO:0000256" key="3">
    <source>
        <dbReference type="ARBA" id="ARBA00023163"/>
    </source>
</evidence>
<dbReference type="PROSITE" id="PS01081">
    <property type="entry name" value="HTH_TETR_1"/>
    <property type="match status" value="1"/>
</dbReference>
<dbReference type="PANTHER" id="PTHR30055:SF226">
    <property type="entry name" value="HTH-TYPE TRANSCRIPTIONAL REGULATOR PKSA"/>
    <property type="match status" value="1"/>
</dbReference>
<evidence type="ECO:0000256" key="2">
    <source>
        <dbReference type="ARBA" id="ARBA00023125"/>
    </source>
</evidence>
<proteinExistence type="predicted"/>
<name>A0A542ZN59_9MICO</name>
<dbReference type="FunFam" id="1.10.10.60:FF:000141">
    <property type="entry name" value="TetR family transcriptional regulator"/>
    <property type="match status" value="1"/>
</dbReference>
<evidence type="ECO:0000313" key="7">
    <source>
        <dbReference type="Proteomes" id="UP000319514"/>
    </source>
</evidence>
<organism evidence="6 7">
    <name type="scientific">Oryzihumus leptocrescens</name>
    <dbReference type="NCBI Taxonomy" id="297536"/>
    <lineage>
        <taxon>Bacteria</taxon>
        <taxon>Bacillati</taxon>
        <taxon>Actinomycetota</taxon>
        <taxon>Actinomycetes</taxon>
        <taxon>Micrococcales</taxon>
        <taxon>Intrasporangiaceae</taxon>
        <taxon>Oryzihumus</taxon>
    </lineage>
</organism>